<dbReference type="Pfam" id="PF10996">
    <property type="entry name" value="Beta-Casp"/>
    <property type="match status" value="1"/>
</dbReference>
<proteinExistence type="predicted"/>
<evidence type="ECO:0000313" key="5">
    <source>
        <dbReference type="Proteomes" id="UP000177097"/>
    </source>
</evidence>
<evidence type="ECO:0000259" key="2">
    <source>
        <dbReference type="SMART" id="SM00849"/>
    </source>
</evidence>
<evidence type="ECO:0008006" key="6">
    <source>
        <dbReference type="Google" id="ProtNLM"/>
    </source>
</evidence>
<dbReference type="InterPro" id="IPR036866">
    <property type="entry name" value="RibonucZ/Hydroxyglut_hydro"/>
</dbReference>
<dbReference type="GO" id="GO:0004521">
    <property type="term" value="F:RNA endonuclease activity"/>
    <property type="evidence" value="ECO:0007669"/>
    <property type="project" value="TreeGrafter"/>
</dbReference>
<dbReference type="CDD" id="cd16295">
    <property type="entry name" value="TTHA0252-CPSF-like_MBL-fold"/>
    <property type="match status" value="1"/>
</dbReference>
<dbReference type="InterPro" id="IPR022712">
    <property type="entry name" value="Beta_Casp"/>
</dbReference>
<evidence type="ECO:0000256" key="1">
    <source>
        <dbReference type="ARBA" id="ARBA00022801"/>
    </source>
</evidence>
<reference evidence="4 5" key="1">
    <citation type="journal article" date="2016" name="Nat. Commun.">
        <title>Thousands of microbial genomes shed light on interconnected biogeochemical processes in an aquifer system.</title>
        <authorList>
            <person name="Anantharaman K."/>
            <person name="Brown C.T."/>
            <person name="Hug L.A."/>
            <person name="Sharon I."/>
            <person name="Castelle C.J."/>
            <person name="Probst A.J."/>
            <person name="Thomas B.C."/>
            <person name="Singh A."/>
            <person name="Wilkins M.J."/>
            <person name="Karaoz U."/>
            <person name="Brodie E.L."/>
            <person name="Williams K.H."/>
            <person name="Hubbard S.S."/>
            <person name="Banfield J.F."/>
        </authorList>
    </citation>
    <scope>NUCLEOTIDE SEQUENCE [LARGE SCALE GENOMIC DNA]</scope>
</reference>
<feature type="domain" description="Metallo-beta-lactamase" evidence="2">
    <location>
        <begin position="13"/>
        <end position="228"/>
    </location>
</feature>
<dbReference type="SUPFAM" id="SSF56281">
    <property type="entry name" value="Metallo-hydrolase/oxidoreductase"/>
    <property type="match status" value="1"/>
</dbReference>
<evidence type="ECO:0000259" key="3">
    <source>
        <dbReference type="SMART" id="SM01027"/>
    </source>
</evidence>
<dbReference type="InterPro" id="IPR001279">
    <property type="entry name" value="Metallo-B-lactamas"/>
</dbReference>
<dbReference type="PANTHER" id="PTHR11203">
    <property type="entry name" value="CLEAVAGE AND POLYADENYLATION SPECIFICITY FACTOR FAMILY MEMBER"/>
    <property type="match status" value="1"/>
</dbReference>
<keyword evidence="1" id="KW-0378">Hydrolase</keyword>
<dbReference type="PANTHER" id="PTHR11203:SF37">
    <property type="entry name" value="INTEGRATOR COMPLEX SUBUNIT 11"/>
    <property type="match status" value="1"/>
</dbReference>
<dbReference type="InterPro" id="IPR011108">
    <property type="entry name" value="RMMBL"/>
</dbReference>
<dbReference type="InterPro" id="IPR050698">
    <property type="entry name" value="MBL"/>
</dbReference>
<dbReference type="AlphaFoldDB" id="A0A1F7TW23"/>
<organism evidence="4 5">
    <name type="scientific">Candidatus Uhrbacteria bacterium RIFCSPHIGHO2_02_FULL_53_13</name>
    <dbReference type="NCBI Taxonomy" id="1802389"/>
    <lineage>
        <taxon>Bacteria</taxon>
        <taxon>Candidatus Uhriibacteriota</taxon>
    </lineage>
</organism>
<dbReference type="SMART" id="SM00849">
    <property type="entry name" value="Lactamase_B"/>
    <property type="match status" value="1"/>
</dbReference>
<dbReference type="GO" id="GO:0016787">
    <property type="term" value="F:hydrolase activity"/>
    <property type="evidence" value="ECO:0007669"/>
    <property type="project" value="UniProtKB-KW"/>
</dbReference>
<protein>
    <recommendedName>
        <fullName evidence="6">MBL fold metallo-hydrolase</fullName>
    </recommendedName>
</protein>
<dbReference type="Pfam" id="PF00753">
    <property type="entry name" value="Lactamase_B"/>
    <property type="match status" value="1"/>
</dbReference>
<dbReference type="PROSITE" id="PS51257">
    <property type="entry name" value="PROKAR_LIPOPROTEIN"/>
    <property type="match status" value="1"/>
</dbReference>
<dbReference type="EMBL" id="MGDX01000033">
    <property type="protein sequence ID" value="OGL70240.1"/>
    <property type="molecule type" value="Genomic_DNA"/>
</dbReference>
<name>A0A1F7TW23_9BACT</name>
<gene>
    <name evidence="4" type="ORF">A3C17_03180</name>
</gene>
<comment type="caution">
    <text evidence="4">The sequence shown here is derived from an EMBL/GenBank/DDBJ whole genome shotgun (WGS) entry which is preliminary data.</text>
</comment>
<dbReference type="Gene3D" id="3.40.50.10890">
    <property type="match status" value="1"/>
</dbReference>
<accession>A0A1F7TW23</accession>
<evidence type="ECO:0000313" key="4">
    <source>
        <dbReference type="EMBL" id="OGL70240.1"/>
    </source>
</evidence>
<dbReference type="Pfam" id="PF07521">
    <property type="entry name" value="RMMBL"/>
    <property type="match status" value="1"/>
</dbReference>
<dbReference type="Proteomes" id="UP000177097">
    <property type="component" value="Unassembled WGS sequence"/>
</dbReference>
<sequence length="448" mass="50106">MRIGFFGAANGVTGSCYLVETSSGNLLIDCGLFQENRMCSTANAADFGFDPSSVNAICITHAHVDHHGRLPRLFAQGAWAPIFSTAPTRDLCELILEDAFTIMQEEVERCHVEPLYREEDVERVLRQWRTVAYRDAVEVLDGVRITLFNSGHILGSAFVLVEAEGQRVVFSGDVGNDDVPILPATDALPMKLDVVVCESTYGNRLHSPTKDRLQKLKAFVSRVVSRKGVLMIPAFSVERTQELLFDLNLLVERDGLELDRVYLDSPLGIGATHLYEKYREELDLKFPPGFSDDDFFQFRGLEITETVQESKRINDAPTPKVIIAGAGMMDAGRIQHHLVRYLDDANNGLLIIGYQAEGTLGRQIQDGESPVYIMDYSVDVRCEIEKIDSYSAHADFDKLTRWLKEGRPKKVVLTHGDTGAKTAFQEHLERQGLARPETPSQGDWITIQ</sequence>
<dbReference type="SMART" id="SM01027">
    <property type="entry name" value="Beta-Casp"/>
    <property type="match status" value="1"/>
</dbReference>
<feature type="domain" description="Beta-Casp" evidence="3">
    <location>
        <begin position="240"/>
        <end position="364"/>
    </location>
</feature>
<dbReference type="Gene3D" id="3.60.15.10">
    <property type="entry name" value="Ribonuclease Z/Hydroxyacylglutathione hydrolase-like"/>
    <property type="match status" value="1"/>
</dbReference>
<dbReference type="STRING" id="1802389.A3C17_03180"/>